<dbReference type="PANTHER" id="PTHR35218:SF9">
    <property type="entry name" value="ENDONUCLEASE_EXONUCLEASE_PHOSPHATASE DOMAIN-CONTAINING PROTEIN"/>
    <property type="match status" value="1"/>
</dbReference>
<reference evidence="3" key="2">
    <citation type="submission" date="2025-08" db="UniProtKB">
        <authorList>
            <consortium name="RefSeq"/>
        </authorList>
    </citation>
    <scope>IDENTIFICATION</scope>
    <source>
        <tissue evidence="3">Leaf</tissue>
    </source>
</reference>
<gene>
    <name evidence="3" type="primary">LOC110775666</name>
</gene>
<dbReference type="Proteomes" id="UP000813463">
    <property type="component" value="Chromosome 2"/>
</dbReference>
<dbReference type="InterPro" id="IPR005135">
    <property type="entry name" value="Endo/exonuclease/phosphatase"/>
</dbReference>
<dbReference type="GO" id="GO:0003824">
    <property type="term" value="F:catalytic activity"/>
    <property type="evidence" value="ECO:0007669"/>
    <property type="project" value="InterPro"/>
</dbReference>
<protein>
    <recommendedName>
        <fullName evidence="1">Endonuclease/exonuclease/phosphatase domain-containing protein</fullName>
    </recommendedName>
</protein>
<dbReference type="SUPFAM" id="SSF56219">
    <property type="entry name" value="DNase I-like"/>
    <property type="match status" value="1"/>
</dbReference>
<dbReference type="AlphaFoldDB" id="A0A9R0HU95"/>
<dbReference type="KEGG" id="soe:110775666"/>
<evidence type="ECO:0000259" key="1">
    <source>
        <dbReference type="Pfam" id="PF03372"/>
    </source>
</evidence>
<organism evidence="2 3">
    <name type="scientific">Spinacia oleracea</name>
    <name type="common">Spinach</name>
    <dbReference type="NCBI Taxonomy" id="3562"/>
    <lineage>
        <taxon>Eukaryota</taxon>
        <taxon>Viridiplantae</taxon>
        <taxon>Streptophyta</taxon>
        <taxon>Embryophyta</taxon>
        <taxon>Tracheophyta</taxon>
        <taxon>Spermatophyta</taxon>
        <taxon>Magnoliopsida</taxon>
        <taxon>eudicotyledons</taxon>
        <taxon>Gunneridae</taxon>
        <taxon>Pentapetalae</taxon>
        <taxon>Caryophyllales</taxon>
        <taxon>Chenopodiaceae</taxon>
        <taxon>Chenopodioideae</taxon>
        <taxon>Anserineae</taxon>
        <taxon>Spinacia</taxon>
    </lineage>
</organism>
<keyword evidence="2" id="KW-1185">Reference proteome</keyword>
<dbReference type="Gene3D" id="3.60.10.10">
    <property type="entry name" value="Endonuclease/exonuclease/phosphatase"/>
    <property type="match status" value="1"/>
</dbReference>
<reference evidence="2" key="1">
    <citation type="journal article" date="2021" name="Nat. Commun.">
        <title>Genomic analyses provide insights into spinach domestication and the genetic basis of agronomic traits.</title>
        <authorList>
            <person name="Cai X."/>
            <person name="Sun X."/>
            <person name="Xu C."/>
            <person name="Sun H."/>
            <person name="Wang X."/>
            <person name="Ge C."/>
            <person name="Zhang Z."/>
            <person name="Wang Q."/>
            <person name="Fei Z."/>
            <person name="Jiao C."/>
            <person name="Wang Q."/>
        </authorList>
    </citation>
    <scope>NUCLEOTIDE SEQUENCE [LARGE SCALE GENOMIC DNA]</scope>
    <source>
        <strain evidence="2">cv. Varoflay</strain>
    </source>
</reference>
<dbReference type="InterPro" id="IPR036691">
    <property type="entry name" value="Endo/exonu/phosph_ase_sf"/>
</dbReference>
<accession>A0A9R0HU95</accession>
<dbReference type="RefSeq" id="XP_021835969.1">
    <property type="nucleotide sequence ID" value="XM_021980277.1"/>
</dbReference>
<name>A0A9R0HU95_SPIOL</name>
<feature type="domain" description="Endonuclease/exonuclease/phosphatase" evidence="1">
    <location>
        <begin position="81"/>
        <end position="302"/>
    </location>
</feature>
<proteinExistence type="predicted"/>
<dbReference type="PANTHER" id="PTHR35218">
    <property type="entry name" value="RNASE H DOMAIN-CONTAINING PROTEIN"/>
    <property type="match status" value="1"/>
</dbReference>
<dbReference type="OrthoDB" id="786811at2759"/>
<dbReference type="Pfam" id="PF03372">
    <property type="entry name" value="Exo_endo_phos"/>
    <property type="match status" value="1"/>
</dbReference>
<dbReference type="GeneID" id="110775666"/>
<sequence length="327" mass="37240">MCGLHNGGPIHSLGKPPEVEIHSWTTPNQEKRELMVTLKLPTDIMQALTLMYNACMNAFPNSTSLMNNTNIINDAPPITCMVWNTQGAGSGEFLSALKELLRCHKPMVFSLVETHMGGDQEMKIATATSYSGHTRVDAQGYSGGIWVYWKPELVNVDPIHQHQQYISMEITRNGEAPWYFSAIYASLDPSRRQDLWRELEEFATRNNKQWLLAGDFNETRFGWERSSSCAETTRRSNHFNQWVENNQLLEIEFSGPSHTWARGNSIDTRQSVRLDRAMCSTEWGLRFDKARVKHLPAIQSDHCPILITSNGLAPLQELNRPFRFQAA</sequence>
<evidence type="ECO:0000313" key="3">
    <source>
        <dbReference type="RefSeq" id="XP_021835969.1"/>
    </source>
</evidence>
<evidence type="ECO:0000313" key="2">
    <source>
        <dbReference type="Proteomes" id="UP000813463"/>
    </source>
</evidence>